<keyword evidence="2" id="KW-1185">Reference proteome</keyword>
<gene>
    <name evidence="1" type="ORF">A4D02_35700</name>
</gene>
<dbReference type="NCBIfam" id="TIGR04183">
    <property type="entry name" value="Por_Secre_tail"/>
    <property type="match status" value="1"/>
</dbReference>
<protein>
    <recommendedName>
        <fullName evidence="3">Secretion system C-terminal sorting domain-containing protein</fullName>
    </recommendedName>
</protein>
<evidence type="ECO:0008006" key="3">
    <source>
        <dbReference type="Google" id="ProtNLM"/>
    </source>
</evidence>
<dbReference type="InterPro" id="IPR026444">
    <property type="entry name" value="Secre_tail"/>
</dbReference>
<reference evidence="1 2" key="1">
    <citation type="submission" date="2016-04" db="EMBL/GenBank/DDBJ databases">
        <authorList>
            <person name="Chen L."/>
            <person name="Zhuang W."/>
            <person name="Wang G."/>
        </authorList>
    </citation>
    <scope>NUCLEOTIDE SEQUENCE [LARGE SCALE GENOMIC DNA]</scope>
    <source>
        <strain evidence="2">GR20</strain>
    </source>
</reference>
<proteinExistence type="predicted"/>
<name>A0ABX3NRU9_9BACT</name>
<accession>A0ABX3NRU9</accession>
<sequence length="521" mass="56845">MLLLAPCLTTKAQQGFYVPKKGKVYFSGDTATIFSNVVNQGKLGIDKKAVVNFKGKKWTNDADALITDEGNKGEDASGTGGALRFNGIDSGRQQLDGGYNAATRSGAAFDNLDIQNVYGVELTGSTTKVRNNLHFTAGNVYLQNNTLVIGDRSPGTITGYDSIHFIITGSSGTGLLVRENIRSRDNWVIFPIGTDDNAYTPAGIRSHSSQGDDYHARVNDGVKKDLFTGNELKEQGVNKTWELGKRNYPNSGDADIALQHLTADEGSLFSANRRYAYVSQYTGAGWDTSSPQVYPVPGMLTSATALAGSGVNTRTVGSNLSSASYFTKFTGKGDTAGAFTHVWLNGYRLDRSTVNVYWTTKPEVNIRYFVVERRLSNESAFKKRDSLPSKAVNGYSNSYLNYTLNDANNYTGISYYRLRLIDYNGDSMYSNTVAVGGKPGGYQLLLWPNPAARNFYVGVNGAASVKYVVIWNVLGQMIHRELVNDRNIIPMSLWLPGNYLVGFISNSGQLLETKKLVVTGD</sequence>
<evidence type="ECO:0000313" key="2">
    <source>
        <dbReference type="Proteomes" id="UP000192277"/>
    </source>
</evidence>
<evidence type="ECO:0000313" key="1">
    <source>
        <dbReference type="EMBL" id="OQP44194.1"/>
    </source>
</evidence>
<dbReference type="RefSeq" id="WP_014221157.1">
    <property type="nucleotide sequence ID" value="NZ_LWBO01000031.1"/>
</dbReference>
<organism evidence="1 2">
    <name type="scientific">Niastella koreensis</name>
    <dbReference type="NCBI Taxonomy" id="354356"/>
    <lineage>
        <taxon>Bacteria</taxon>
        <taxon>Pseudomonadati</taxon>
        <taxon>Bacteroidota</taxon>
        <taxon>Chitinophagia</taxon>
        <taxon>Chitinophagales</taxon>
        <taxon>Chitinophagaceae</taxon>
        <taxon>Niastella</taxon>
    </lineage>
</organism>
<dbReference type="EMBL" id="LWBO01000031">
    <property type="protein sequence ID" value="OQP44194.1"/>
    <property type="molecule type" value="Genomic_DNA"/>
</dbReference>
<dbReference type="Proteomes" id="UP000192277">
    <property type="component" value="Unassembled WGS sequence"/>
</dbReference>
<comment type="caution">
    <text evidence="1">The sequence shown here is derived from an EMBL/GenBank/DDBJ whole genome shotgun (WGS) entry which is preliminary data.</text>
</comment>